<accession>A0A6G0HD58</accession>
<name>A0A6G0HD58_LARCR</name>
<feature type="region of interest" description="Disordered" evidence="1">
    <location>
        <begin position="329"/>
        <end position="373"/>
    </location>
</feature>
<sequence length="640" mass="71915">MADWTVVRYGRRGARRPPQDFRARDGEGTGSRWGARAYPDPQRGGPAHDSLPNRPAPPPGRPVPDRPGGTFKTYGPQTRSYAAVVQGINPQRAAPRDRGYGPSFQGRGRFPLLNRIFEQTRDRGSRQTDPKFARRVRKLYKIIQLLHHLQNVTPDPDEEGPRIISRMVEVLASMIKPALPKESTLDLIVGNAKNWGHTTLIILQDHYEDSLRELMKELTGELDAEWREAFVVATRWARRNLTRITQEVLDYAEAMVASCVDTGGEEGKEGETDGNTAGGEKRVQQDQGTETEQQQEREQEGTKAVGRRRGAVLREEECDFLLEIEEDPLESRQKGTQKGTVKPKQGVTEERRGKPGMVSIGVGPDTPKPQQAPRGTWVAKLLDDEVKSVPPVQEKEGETSHILDSRSNLECTPPLIPTSVQQHTAQVHQADEQSRDSMENLGSYLSEELLDGLTSTPTAVFKPVKHIKTNRKMIDWGFCAQKKWIILGDSNLARIPRHNYPDLQIDSYPGANFRHAEALMAKATSQVTVEKVVLAFGLNSRNQKARETAIKQVQAAVRRAKRRFPFAEVWIPMLNFSSSLPSNEKETLRLLNAYLFKNLPFIAALPADRFQTDTDHIHWTRETAQAMLEHWASALNLTAP</sequence>
<dbReference type="InterPro" id="IPR036514">
    <property type="entry name" value="SGNH_hydro_sf"/>
</dbReference>
<dbReference type="AlphaFoldDB" id="A0A6G0HD58"/>
<protein>
    <submittedName>
        <fullName evidence="2">Uncharacterized protein</fullName>
    </submittedName>
</protein>
<comment type="caution">
    <text evidence="2">The sequence shown here is derived from an EMBL/GenBank/DDBJ whole genome shotgun (WGS) entry which is preliminary data.</text>
</comment>
<dbReference type="SUPFAM" id="SSF52266">
    <property type="entry name" value="SGNH hydrolase"/>
    <property type="match status" value="1"/>
</dbReference>
<dbReference type="Proteomes" id="UP000424527">
    <property type="component" value="Unassembled WGS sequence"/>
</dbReference>
<organism evidence="2 3">
    <name type="scientific">Larimichthys crocea</name>
    <name type="common">Large yellow croaker</name>
    <name type="synonym">Pseudosciaena crocea</name>
    <dbReference type="NCBI Taxonomy" id="215358"/>
    <lineage>
        <taxon>Eukaryota</taxon>
        <taxon>Metazoa</taxon>
        <taxon>Chordata</taxon>
        <taxon>Craniata</taxon>
        <taxon>Vertebrata</taxon>
        <taxon>Euteleostomi</taxon>
        <taxon>Actinopterygii</taxon>
        <taxon>Neopterygii</taxon>
        <taxon>Teleostei</taxon>
        <taxon>Neoteleostei</taxon>
        <taxon>Acanthomorphata</taxon>
        <taxon>Eupercaria</taxon>
        <taxon>Sciaenidae</taxon>
        <taxon>Larimichthys</taxon>
    </lineage>
</organism>
<feature type="compositionally biased region" description="Basic and acidic residues" evidence="1">
    <location>
        <begin position="17"/>
        <end position="27"/>
    </location>
</feature>
<evidence type="ECO:0000313" key="2">
    <source>
        <dbReference type="EMBL" id="KAE8277133.1"/>
    </source>
</evidence>
<evidence type="ECO:0000313" key="3">
    <source>
        <dbReference type="Proteomes" id="UP000424527"/>
    </source>
</evidence>
<keyword evidence="3" id="KW-1185">Reference proteome</keyword>
<feature type="region of interest" description="Disordered" evidence="1">
    <location>
        <begin position="262"/>
        <end position="308"/>
    </location>
</feature>
<reference evidence="2 3" key="1">
    <citation type="submission" date="2019-07" db="EMBL/GenBank/DDBJ databases">
        <title>Chromosome genome assembly for large yellow croaker.</title>
        <authorList>
            <person name="Xiao S."/>
        </authorList>
    </citation>
    <scope>NUCLEOTIDE SEQUENCE [LARGE SCALE GENOMIC DNA]</scope>
    <source>
        <strain evidence="2">JMULYC20181020</strain>
        <tissue evidence="2">Muscle</tissue>
    </source>
</reference>
<feature type="region of interest" description="Disordered" evidence="1">
    <location>
        <begin position="1"/>
        <end position="75"/>
    </location>
</feature>
<dbReference type="Gene3D" id="3.40.50.1110">
    <property type="entry name" value="SGNH hydrolase"/>
    <property type="match status" value="1"/>
</dbReference>
<evidence type="ECO:0000256" key="1">
    <source>
        <dbReference type="SAM" id="MobiDB-lite"/>
    </source>
</evidence>
<proteinExistence type="predicted"/>
<dbReference type="EMBL" id="REGW02001306">
    <property type="protein sequence ID" value="KAE8277133.1"/>
    <property type="molecule type" value="Genomic_DNA"/>
</dbReference>
<gene>
    <name evidence="2" type="ORF">D5F01_LYC25055</name>
</gene>